<keyword evidence="1" id="KW-1133">Transmembrane helix</keyword>
<feature type="transmembrane region" description="Helical" evidence="1">
    <location>
        <begin position="242"/>
        <end position="265"/>
    </location>
</feature>
<name>A0A1I4HCF8_9EURY</name>
<reference evidence="3" key="1">
    <citation type="submission" date="2016-10" db="EMBL/GenBank/DDBJ databases">
        <authorList>
            <person name="Varghese N."/>
            <person name="Submissions S."/>
        </authorList>
    </citation>
    <scope>NUCLEOTIDE SEQUENCE [LARGE SCALE GENOMIC DNA]</scope>
    <source>
        <strain evidence="3">CGMCC 1.7738</strain>
    </source>
</reference>
<keyword evidence="1" id="KW-0472">Membrane</keyword>
<dbReference type="GO" id="GO:0005886">
    <property type="term" value="C:plasma membrane"/>
    <property type="evidence" value="ECO:0007669"/>
    <property type="project" value="UniProtKB-SubCell"/>
</dbReference>
<dbReference type="EMBL" id="FOTC01000005">
    <property type="protein sequence ID" value="SFL39277.1"/>
    <property type="molecule type" value="Genomic_DNA"/>
</dbReference>
<keyword evidence="3" id="KW-1185">Reference proteome</keyword>
<feature type="transmembrane region" description="Helical" evidence="1">
    <location>
        <begin position="51"/>
        <end position="76"/>
    </location>
</feature>
<accession>A0A1I4HCF8</accession>
<dbReference type="Proteomes" id="UP000199607">
    <property type="component" value="Unassembled WGS sequence"/>
</dbReference>
<dbReference type="Pfam" id="PF12679">
    <property type="entry name" value="ABC2_membrane_2"/>
    <property type="match status" value="1"/>
</dbReference>
<dbReference type="GO" id="GO:0140359">
    <property type="term" value="F:ABC-type transporter activity"/>
    <property type="evidence" value="ECO:0007669"/>
    <property type="project" value="InterPro"/>
</dbReference>
<dbReference type="RefSeq" id="WP_089871120.1">
    <property type="nucleotide sequence ID" value="NZ_FOTC01000005.1"/>
</dbReference>
<protein>
    <submittedName>
        <fullName evidence="2">ABC-2 type transport system permease protein</fullName>
    </submittedName>
</protein>
<evidence type="ECO:0000256" key="1">
    <source>
        <dbReference type="SAM" id="Phobius"/>
    </source>
</evidence>
<dbReference type="PANTHER" id="PTHR43471">
    <property type="entry name" value="ABC TRANSPORTER PERMEASE"/>
    <property type="match status" value="1"/>
</dbReference>
<feature type="transmembrane region" description="Helical" evidence="1">
    <location>
        <begin position="174"/>
        <end position="194"/>
    </location>
</feature>
<dbReference type="PANTHER" id="PTHR43471:SF1">
    <property type="entry name" value="ABC TRANSPORTER PERMEASE PROTEIN NOSY-RELATED"/>
    <property type="match status" value="1"/>
</dbReference>
<dbReference type="STRING" id="553466.SAMN04487950_3610"/>
<sequence>MSWEAIARKDFEDAVRSWWLIGLTALFVLLTSGIAYFVRPPAGQTASSNDILNILSGTLVTTLIPLIALIMAYSAIVGERETGSLKLLLSLPHSRADVVFGKVLGRSAAIATPIVVGFILPALALAIGPFTFDAGSYIGYILLTALLGTVFVAIAVGFSAAVRSQQLATAGAMGLYLVFVPLWGAAQFPLQIYLQLSGGVPGWVPLTGQQLFRMIRLLNPTGSFKIVSGAFLNGELFSGGDVTLQVAAIAMLLGWLSLPPLLGLWRFEQADL</sequence>
<dbReference type="AlphaFoldDB" id="A0A1I4HCF8"/>
<gene>
    <name evidence="2" type="ORF">SAMN04487950_3610</name>
</gene>
<keyword evidence="1" id="KW-0812">Transmembrane</keyword>
<feature type="transmembrane region" description="Helical" evidence="1">
    <location>
        <begin position="110"/>
        <end position="132"/>
    </location>
</feature>
<evidence type="ECO:0000313" key="3">
    <source>
        <dbReference type="Proteomes" id="UP000199607"/>
    </source>
</evidence>
<feature type="transmembrane region" description="Helical" evidence="1">
    <location>
        <begin position="138"/>
        <end position="162"/>
    </location>
</feature>
<organism evidence="2 3">
    <name type="scientific">Halogranum rubrum</name>
    <dbReference type="NCBI Taxonomy" id="553466"/>
    <lineage>
        <taxon>Archaea</taxon>
        <taxon>Methanobacteriati</taxon>
        <taxon>Methanobacteriota</taxon>
        <taxon>Stenosarchaea group</taxon>
        <taxon>Halobacteria</taxon>
        <taxon>Halobacteriales</taxon>
        <taxon>Haloferacaceae</taxon>
    </lineage>
</organism>
<evidence type="ECO:0000313" key="2">
    <source>
        <dbReference type="EMBL" id="SFL39277.1"/>
    </source>
</evidence>
<proteinExistence type="predicted"/>
<feature type="transmembrane region" description="Helical" evidence="1">
    <location>
        <begin position="18"/>
        <end position="39"/>
    </location>
</feature>